<feature type="region of interest" description="Disordered" evidence="1">
    <location>
        <begin position="88"/>
        <end position="130"/>
    </location>
</feature>
<evidence type="ECO:0000313" key="2">
    <source>
        <dbReference type="EMBL" id="JAT64854.1"/>
    </source>
</evidence>
<feature type="compositionally biased region" description="Basic residues" evidence="1">
    <location>
        <begin position="114"/>
        <end position="130"/>
    </location>
</feature>
<reference evidence="2" key="1">
    <citation type="submission" date="2015-07" db="EMBL/GenBank/DDBJ databases">
        <title>Transcriptome Assembly of Anthurium amnicola.</title>
        <authorList>
            <person name="Suzuki J."/>
        </authorList>
    </citation>
    <scope>NUCLEOTIDE SEQUENCE</scope>
</reference>
<feature type="compositionally biased region" description="Basic and acidic residues" evidence="1">
    <location>
        <begin position="98"/>
        <end position="113"/>
    </location>
</feature>
<feature type="region of interest" description="Disordered" evidence="1">
    <location>
        <begin position="146"/>
        <end position="167"/>
    </location>
</feature>
<protein>
    <submittedName>
        <fullName evidence="2">Uncharacterized protein</fullName>
    </submittedName>
</protein>
<feature type="region of interest" description="Disordered" evidence="1">
    <location>
        <begin position="231"/>
        <end position="307"/>
    </location>
</feature>
<evidence type="ECO:0000256" key="1">
    <source>
        <dbReference type="SAM" id="MobiDB-lite"/>
    </source>
</evidence>
<proteinExistence type="predicted"/>
<feature type="region of interest" description="Disordered" evidence="1">
    <location>
        <begin position="1"/>
        <end position="74"/>
    </location>
</feature>
<organism evidence="2">
    <name type="scientific">Anthurium amnicola</name>
    <dbReference type="NCBI Taxonomy" id="1678845"/>
    <lineage>
        <taxon>Eukaryota</taxon>
        <taxon>Viridiplantae</taxon>
        <taxon>Streptophyta</taxon>
        <taxon>Embryophyta</taxon>
        <taxon>Tracheophyta</taxon>
        <taxon>Spermatophyta</taxon>
        <taxon>Magnoliopsida</taxon>
        <taxon>Liliopsida</taxon>
        <taxon>Araceae</taxon>
        <taxon>Pothoideae</taxon>
        <taxon>Potheae</taxon>
        <taxon>Anthurium</taxon>
    </lineage>
</organism>
<sequence>LRPRRQPQGAEGVGGEGRRSRRDGPVQHRRKRGGAGGGCPPPSGVGGGGEDGRRHQVLPGLRPEPDGHHPLRGHQAGCAAVTGVGGLLLPGAQRHHPGHPEAGRDRPRCEHPRRVDRRGRPHRAGGRLPPHRVQHHLRDLHVLPPRQRASGAAAEGTPGLEPRRHQVRAHDHRLQLRQLLRHHRGPRQREGVHAVRARRRARRPQQGTRPGVGLRHPVGRLRLLPLHHRVRTPPDGDLPQGPHRGLLGEADGQPRRPQLPVLLRHLRPPQQGRHLHQGGEERRRRRGGDVRGGGVPAGGGRGGREPQQARVLGAEPDAVVFDHLLHPARSCEGLGVARVRVDRVEGRVARGQEPPRLPVDLCATTGLIHVTCAAALHSQKGGGGAGHQLHHSPVPDTAGLECVNSHTHTHTHHYLSVSFELSGSQRLTATGLATTQMDKILTSFRLFAFAL</sequence>
<feature type="region of interest" description="Disordered" evidence="1">
    <location>
        <begin position="184"/>
        <end position="216"/>
    </location>
</feature>
<name>A0A1D1ZD54_9ARAE</name>
<dbReference type="EMBL" id="GDJX01003082">
    <property type="protein sequence ID" value="JAT64854.1"/>
    <property type="molecule type" value="Transcribed_RNA"/>
</dbReference>
<feature type="compositionally biased region" description="Gly residues" evidence="1">
    <location>
        <begin position="34"/>
        <end position="49"/>
    </location>
</feature>
<feature type="non-terminal residue" evidence="2">
    <location>
        <position position="1"/>
    </location>
</feature>
<feature type="compositionally biased region" description="Basic and acidic residues" evidence="1">
    <location>
        <begin position="16"/>
        <end position="26"/>
    </location>
</feature>
<feature type="compositionally biased region" description="Gly residues" evidence="1">
    <location>
        <begin position="290"/>
        <end position="301"/>
    </location>
</feature>
<accession>A0A1D1ZD54</accession>
<gene>
    <name evidence="2" type="ORF">g.79911</name>
</gene>
<dbReference type="AlphaFoldDB" id="A0A1D1ZD54"/>